<reference evidence="2 3" key="1">
    <citation type="submission" date="2021-06" db="EMBL/GenBank/DDBJ databases">
        <authorList>
            <person name="Palmer J.M."/>
        </authorList>
    </citation>
    <scope>NUCLEOTIDE SEQUENCE [LARGE SCALE GENOMIC DNA]</scope>
    <source>
        <strain evidence="2 3">XC_2019</strain>
        <tissue evidence="2">Muscle</tissue>
    </source>
</reference>
<proteinExistence type="predicted"/>
<sequence length="202" mass="21720">MRSASDSKLGVAEWDAGVPGPEKSGDGDGDGLVSGVRSEELRDEKSMTSPLSRTRSGRRPPLQTPSLTGVEEALRCMAFSTGFLAPRFLSPSTVMMGSMGGLEAAGEQYNRSGGQSQLTWMLLCYRGSPLAFVLDLSPSGLRVGGLFWTSFHQPGSPNSCAPERKKVGLPTDRQPATVLHHVDVFFLRNAVQTIMFLLQNTS</sequence>
<keyword evidence="3" id="KW-1185">Reference proteome</keyword>
<dbReference type="Proteomes" id="UP001434883">
    <property type="component" value="Unassembled WGS sequence"/>
</dbReference>
<gene>
    <name evidence="2" type="ORF">XENOCAPTIV_022801</name>
</gene>
<dbReference type="EMBL" id="JAHRIN010021929">
    <property type="protein sequence ID" value="MEQ2199019.1"/>
    <property type="molecule type" value="Genomic_DNA"/>
</dbReference>
<evidence type="ECO:0000256" key="1">
    <source>
        <dbReference type="SAM" id="MobiDB-lite"/>
    </source>
</evidence>
<accession>A0ABV0QT70</accession>
<comment type="caution">
    <text evidence="2">The sequence shown here is derived from an EMBL/GenBank/DDBJ whole genome shotgun (WGS) entry which is preliminary data.</text>
</comment>
<name>A0ABV0QT70_9TELE</name>
<feature type="region of interest" description="Disordered" evidence="1">
    <location>
        <begin position="1"/>
        <end position="66"/>
    </location>
</feature>
<protein>
    <submittedName>
        <fullName evidence="2">Uncharacterized protein</fullName>
    </submittedName>
</protein>
<evidence type="ECO:0000313" key="2">
    <source>
        <dbReference type="EMBL" id="MEQ2199019.1"/>
    </source>
</evidence>
<evidence type="ECO:0000313" key="3">
    <source>
        <dbReference type="Proteomes" id="UP001434883"/>
    </source>
</evidence>
<feature type="compositionally biased region" description="Basic and acidic residues" evidence="1">
    <location>
        <begin position="37"/>
        <end position="46"/>
    </location>
</feature>
<organism evidence="2 3">
    <name type="scientific">Xenoophorus captivus</name>
    <dbReference type="NCBI Taxonomy" id="1517983"/>
    <lineage>
        <taxon>Eukaryota</taxon>
        <taxon>Metazoa</taxon>
        <taxon>Chordata</taxon>
        <taxon>Craniata</taxon>
        <taxon>Vertebrata</taxon>
        <taxon>Euteleostomi</taxon>
        <taxon>Actinopterygii</taxon>
        <taxon>Neopterygii</taxon>
        <taxon>Teleostei</taxon>
        <taxon>Neoteleostei</taxon>
        <taxon>Acanthomorphata</taxon>
        <taxon>Ovalentaria</taxon>
        <taxon>Atherinomorphae</taxon>
        <taxon>Cyprinodontiformes</taxon>
        <taxon>Goodeidae</taxon>
        <taxon>Xenoophorus</taxon>
    </lineage>
</organism>